<evidence type="ECO:0000313" key="2">
    <source>
        <dbReference type="EMBL" id="KAF9790623.1"/>
    </source>
</evidence>
<sequence length="288" mass="31317">MAPQPIHILPRAGSDSSSNSMYIAGFVVAGVVLLGAVGWLTVRFLRKRAQLRDGDKRGAAFLNVRGLVKEDGEKNGDEYLPSDIYGIQGDVFSRAHLGAQGVVMPSRVLTNPNVTKQEIVNYHANEGNLPRPFAPFSFALQAGTPPSVGKRGSTASVLTVTRDSFLSVHSHSRSNRFSIASSISSSSQSNRRKAHQLFDPVLPDELVISLGERLTVMQSFDDGWCIVGRPGMLNKDEVELGAVPAWCFLKPVKGLRAERPMRIASLGVTVQLDAPSSERDQVMSWSNF</sequence>
<keyword evidence="3" id="KW-1185">Reference proteome</keyword>
<dbReference type="AlphaFoldDB" id="A0A9P6LAW3"/>
<comment type="caution">
    <text evidence="2">The sequence shown here is derived from an EMBL/GenBank/DDBJ whole genome shotgun (WGS) entry which is preliminary data.</text>
</comment>
<accession>A0A9P6LAW3</accession>
<reference evidence="2" key="1">
    <citation type="journal article" date="2020" name="Nat. Commun.">
        <title>Large-scale genome sequencing of mycorrhizal fungi provides insights into the early evolution of symbiotic traits.</title>
        <authorList>
            <person name="Miyauchi S."/>
            <person name="Kiss E."/>
            <person name="Kuo A."/>
            <person name="Drula E."/>
            <person name="Kohler A."/>
            <person name="Sanchez-Garcia M."/>
            <person name="Morin E."/>
            <person name="Andreopoulos B."/>
            <person name="Barry K.W."/>
            <person name="Bonito G."/>
            <person name="Buee M."/>
            <person name="Carver A."/>
            <person name="Chen C."/>
            <person name="Cichocki N."/>
            <person name="Clum A."/>
            <person name="Culley D."/>
            <person name="Crous P.W."/>
            <person name="Fauchery L."/>
            <person name="Girlanda M."/>
            <person name="Hayes R.D."/>
            <person name="Keri Z."/>
            <person name="LaButti K."/>
            <person name="Lipzen A."/>
            <person name="Lombard V."/>
            <person name="Magnuson J."/>
            <person name="Maillard F."/>
            <person name="Murat C."/>
            <person name="Nolan M."/>
            <person name="Ohm R.A."/>
            <person name="Pangilinan J."/>
            <person name="Pereira M.F."/>
            <person name="Perotto S."/>
            <person name="Peter M."/>
            <person name="Pfister S."/>
            <person name="Riley R."/>
            <person name="Sitrit Y."/>
            <person name="Stielow J.B."/>
            <person name="Szollosi G."/>
            <person name="Zifcakova L."/>
            <person name="Stursova M."/>
            <person name="Spatafora J.W."/>
            <person name="Tedersoo L."/>
            <person name="Vaario L.M."/>
            <person name="Yamada A."/>
            <person name="Yan M."/>
            <person name="Wang P."/>
            <person name="Xu J."/>
            <person name="Bruns T."/>
            <person name="Baldrian P."/>
            <person name="Vilgalys R."/>
            <person name="Dunand C."/>
            <person name="Henrissat B."/>
            <person name="Grigoriev I.V."/>
            <person name="Hibbett D."/>
            <person name="Nagy L.G."/>
            <person name="Martin F.M."/>
        </authorList>
    </citation>
    <scope>NUCLEOTIDE SEQUENCE</scope>
    <source>
        <strain evidence="2">UH-Tt-Lm1</strain>
    </source>
</reference>
<dbReference type="SUPFAM" id="SSF50044">
    <property type="entry name" value="SH3-domain"/>
    <property type="match status" value="1"/>
</dbReference>
<keyword evidence="1" id="KW-1133">Transmembrane helix</keyword>
<organism evidence="2 3">
    <name type="scientific">Thelephora terrestris</name>
    <dbReference type="NCBI Taxonomy" id="56493"/>
    <lineage>
        <taxon>Eukaryota</taxon>
        <taxon>Fungi</taxon>
        <taxon>Dikarya</taxon>
        <taxon>Basidiomycota</taxon>
        <taxon>Agaricomycotina</taxon>
        <taxon>Agaricomycetes</taxon>
        <taxon>Thelephorales</taxon>
        <taxon>Thelephoraceae</taxon>
        <taxon>Thelephora</taxon>
    </lineage>
</organism>
<keyword evidence="1" id="KW-0812">Transmembrane</keyword>
<dbReference type="Proteomes" id="UP000736335">
    <property type="component" value="Unassembled WGS sequence"/>
</dbReference>
<keyword evidence="1" id="KW-0472">Membrane</keyword>
<evidence type="ECO:0008006" key="4">
    <source>
        <dbReference type="Google" id="ProtNLM"/>
    </source>
</evidence>
<proteinExistence type="predicted"/>
<dbReference type="EMBL" id="WIUZ02000002">
    <property type="protein sequence ID" value="KAF9790623.1"/>
    <property type="molecule type" value="Genomic_DNA"/>
</dbReference>
<dbReference type="InterPro" id="IPR036028">
    <property type="entry name" value="SH3-like_dom_sf"/>
</dbReference>
<name>A0A9P6LAW3_9AGAM</name>
<dbReference type="OrthoDB" id="5340910at2759"/>
<reference evidence="2" key="2">
    <citation type="submission" date="2020-11" db="EMBL/GenBank/DDBJ databases">
        <authorList>
            <consortium name="DOE Joint Genome Institute"/>
            <person name="Kuo A."/>
            <person name="Miyauchi S."/>
            <person name="Kiss E."/>
            <person name="Drula E."/>
            <person name="Kohler A."/>
            <person name="Sanchez-Garcia M."/>
            <person name="Andreopoulos B."/>
            <person name="Barry K.W."/>
            <person name="Bonito G."/>
            <person name="Buee M."/>
            <person name="Carver A."/>
            <person name="Chen C."/>
            <person name="Cichocki N."/>
            <person name="Clum A."/>
            <person name="Culley D."/>
            <person name="Crous P.W."/>
            <person name="Fauchery L."/>
            <person name="Girlanda M."/>
            <person name="Hayes R."/>
            <person name="Keri Z."/>
            <person name="Labutti K."/>
            <person name="Lipzen A."/>
            <person name="Lombard V."/>
            <person name="Magnuson J."/>
            <person name="Maillard F."/>
            <person name="Morin E."/>
            <person name="Murat C."/>
            <person name="Nolan M."/>
            <person name="Ohm R."/>
            <person name="Pangilinan J."/>
            <person name="Pereira M."/>
            <person name="Perotto S."/>
            <person name="Peter M."/>
            <person name="Riley R."/>
            <person name="Sitrit Y."/>
            <person name="Stielow B."/>
            <person name="Szollosi G."/>
            <person name="Zifcakova L."/>
            <person name="Stursova M."/>
            <person name="Spatafora J.W."/>
            <person name="Tedersoo L."/>
            <person name="Vaario L.-M."/>
            <person name="Yamada A."/>
            <person name="Yan M."/>
            <person name="Wang P."/>
            <person name="Xu J."/>
            <person name="Bruns T."/>
            <person name="Baldrian P."/>
            <person name="Vilgalys R."/>
            <person name="Henrissat B."/>
            <person name="Grigoriev I.V."/>
            <person name="Hibbett D."/>
            <person name="Nagy L.G."/>
            <person name="Martin F.M."/>
        </authorList>
    </citation>
    <scope>NUCLEOTIDE SEQUENCE</scope>
    <source>
        <strain evidence="2">UH-Tt-Lm1</strain>
    </source>
</reference>
<evidence type="ECO:0000256" key="1">
    <source>
        <dbReference type="SAM" id="Phobius"/>
    </source>
</evidence>
<protein>
    <recommendedName>
        <fullName evidence="4">SH3 domain-containing protein</fullName>
    </recommendedName>
</protein>
<gene>
    <name evidence="2" type="ORF">BJ322DRAFT_1098291</name>
</gene>
<evidence type="ECO:0000313" key="3">
    <source>
        <dbReference type="Proteomes" id="UP000736335"/>
    </source>
</evidence>
<feature type="transmembrane region" description="Helical" evidence="1">
    <location>
        <begin position="20"/>
        <end position="42"/>
    </location>
</feature>